<proteinExistence type="predicted"/>
<evidence type="ECO:0000313" key="2">
    <source>
        <dbReference type="EMBL" id="MDR5651232.1"/>
    </source>
</evidence>
<dbReference type="InterPro" id="IPR011008">
    <property type="entry name" value="Dimeric_a/b-barrel"/>
</dbReference>
<dbReference type="Pfam" id="PF07978">
    <property type="entry name" value="NIPSNAP"/>
    <property type="match status" value="1"/>
</dbReference>
<comment type="caution">
    <text evidence="2">The sequence shown here is derived from an EMBL/GenBank/DDBJ whole genome shotgun (WGS) entry which is preliminary data.</text>
</comment>
<name>A0ABU1F2Y7_9RHOB</name>
<dbReference type="Proteomes" id="UP001247754">
    <property type="component" value="Unassembled WGS sequence"/>
</dbReference>
<dbReference type="Gene3D" id="3.30.70.100">
    <property type="match status" value="2"/>
</dbReference>
<evidence type="ECO:0000313" key="3">
    <source>
        <dbReference type="Proteomes" id="UP001247754"/>
    </source>
</evidence>
<organism evidence="2 3">
    <name type="scientific">Ruixingdingia sedimenti</name>
    <dbReference type="NCBI Taxonomy" id="3073604"/>
    <lineage>
        <taxon>Bacteria</taxon>
        <taxon>Pseudomonadati</taxon>
        <taxon>Pseudomonadota</taxon>
        <taxon>Alphaproteobacteria</taxon>
        <taxon>Rhodobacterales</taxon>
        <taxon>Paracoccaceae</taxon>
        <taxon>Ruixingdingia</taxon>
    </lineage>
</organism>
<dbReference type="InterPro" id="IPR012577">
    <property type="entry name" value="NIPSNAP"/>
</dbReference>
<reference evidence="2 3" key="1">
    <citation type="submission" date="2023-09" db="EMBL/GenBank/DDBJ databases">
        <title>Xinfangfangia sedmenti sp. nov., isolated the sedment.</title>
        <authorList>
            <person name="Xu L."/>
        </authorList>
    </citation>
    <scope>NUCLEOTIDE SEQUENCE [LARGE SCALE GENOMIC DNA]</scope>
    <source>
        <strain evidence="2 3">LG-4</strain>
    </source>
</reference>
<evidence type="ECO:0000259" key="1">
    <source>
        <dbReference type="Pfam" id="PF07978"/>
    </source>
</evidence>
<gene>
    <name evidence="2" type="ORF">RGD00_01320</name>
</gene>
<feature type="domain" description="NIPSNAP" evidence="1">
    <location>
        <begin position="21"/>
        <end position="121"/>
    </location>
</feature>
<sequence>MTTAPLAPPPLAPPVQIDDFYELRLYQMVPGRMPAFHDLMQGAALPLFARHGIPRPLGIWEGHTGPLSPLYAYVLRWRSLDARMAAWKSFYADPDWSAAVAASYQGRPRVERSHIFILRPSPVWDRFRDDAPLGGTHVLALHDTLNNDPNLVHQALAETDLPFLEARGGRVLGVFATWFGTRMNQAVTLTAWEDADHWVAASRAHQTDPGILATRDAERGTHGRPLLRGTDVHVLRPIAYGMPNPGLREG</sequence>
<dbReference type="SUPFAM" id="SSF54909">
    <property type="entry name" value="Dimeric alpha+beta barrel"/>
    <property type="match status" value="2"/>
</dbReference>
<keyword evidence="3" id="KW-1185">Reference proteome</keyword>
<accession>A0ABU1F2Y7</accession>
<protein>
    <submittedName>
        <fullName evidence="2">NIPSNAP family protein</fullName>
    </submittedName>
</protein>
<dbReference type="RefSeq" id="WP_310455314.1">
    <property type="nucleotide sequence ID" value="NZ_JAVKPH010000001.1"/>
</dbReference>
<dbReference type="EMBL" id="JAVKPH010000001">
    <property type="protein sequence ID" value="MDR5651232.1"/>
    <property type="molecule type" value="Genomic_DNA"/>
</dbReference>